<gene>
    <name evidence="6" type="ORF">C1H69_14935</name>
</gene>
<dbReference type="PROSITE" id="PS50977">
    <property type="entry name" value="HTH_TETR_2"/>
    <property type="match status" value="1"/>
</dbReference>
<sequence length="213" mass="23373">MAANRQKQDEGTLRPMRADAQRKMSALVRAALEVFTESGVDAPVREIAERAGVGLGTVYRHFPQRSDLIVAVYRSQVDDCADAATELANKHEPFEAFARWMGHFADFISTKRGLARGLNSSDPAYSALPGYFFSRLGPALQMLLDAAVESRAIRHGYEAGELLQAVAALGRGGHDEEPAQLRKMIGLLVDGLRYGQPTPEVKSPRQRRSRPAP</sequence>
<organism evidence="6 7">
    <name type="scientific">Billgrantia endophytica</name>
    <dbReference type="NCBI Taxonomy" id="2033802"/>
    <lineage>
        <taxon>Bacteria</taxon>
        <taxon>Pseudomonadati</taxon>
        <taxon>Pseudomonadota</taxon>
        <taxon>Gammaproteobacteria</taxon>
        <taxon>Oceanospirillales</taxon>
        <taxon>Halomonadaceae</taxon>
        <taxon>Billgrantia</taxon>
    </lineage>
</organism>
<dbReference type="AlphaFoldDB" id="A0A2N7U0Y3"/>
<proteinExistence type="predicted"/>
<dbReference type="InterPro" id="IPR001647">
    <property type="entry name" value="HTH_TetR"/>
</dbReference>
<keyword evidence="3" id="KW-0804">Transcription</keyword>
<feature type="DNA-binding region" description="H-T-H motif" evidence="4">
    <location>
        <begin position="43"/>
        <end position="62"/>
    </location>
</feature>
<evidence type="ECO:0000313" key="6">
    <source>
        <dbReference type="EMBL" id="PMR74080.1"/>
    </source>
</evidence>
<evidence type="ECO:0000256" key="2">
    <source>
        <dbReference type="ARBA" id="ARBA00023125"/>
    </source>
</evidence>
<dbReference type="PANTHER" id="PTHR30055:SF234">
    <property type="entry name" value="HTH-TYPE TRANSCRIPTIONAL REGULATOR BETI"/>
    <property type="match status" value="1"/>
</dbReference>
<keyword evidence="1" id="KW-0805">Transcription regulation</keyword>
<dbReference type="InterPro" id="IPR009057">
    <property type="entry name" value="Homeodomain-like_sf"/>
</dbReference>
<dbReference type="InterPro" id="IPR036271">
    <property type="entry name" value="Tet_transcr_reg_TetR-rel_C_sf"/>
</dbReference>
<keyword evidence="7" id="KW-1185">Reference proteome</keyword>
<evidence type="ECO:0000256" key="3">
    <source>
        <dbReference type="ARBA" id="ARBA00023163"/>
    </source>
</evidence>
<protein>
    <submittedName>
        <fullName evidence="6">TetR family transcriptional regulator</fullName>
    </submittedName>
</protein>
<dbReference type="InterPro" id="IPR050109">
    <property type="entry name" value="HTH-type_TetR-like_transc_reg"/>
</dbReference>
<dbReference type="GO" id="GO:0000976">
    <property type="term" value="F:transcription cis-regulatory region binding"/>
    <property type="evidence" value="ECO:0007669"/>
    <property type="project" value="TreeGrafter"/>
</dbReference>
<name>A0A2N7U0Y3_9GAMM</name>
<dbReference type="Pfam" id="PF21597">
    <property type="entry name" value="TetR_C_43"/>
    <property type="match status" value="1"/>
</dbReference>
<reference evidence="6 7" key="1">
    <citation type="submission" date="2018-01" db="EMBL/GenBank/DDBJ databases">
        <title>Halomonas endophytica sp. nov., isolated from storage liquid in the stems of Populus euphratica.</title>
        <authorList>
            <person name="Chen C."/>
        </authorList>
    </citation>
    <scope>NUCLEOTIDE SEQUENCE [LARGE SCALE GENOMIC DNA]</scope>
    <source>
        <strain evidence="6 7">MC28</strain>
    </source>
</reference>
<dbReference type="GO" id="GO:0003700">
    <property type="term" value="F:DNA-binding transcription factor activity"/>
    <property type="evidence" value="ECO:0007669"/>
    <property type="project" value="TreeGrafter"/>
</dbReference>
<dbReference type="PRINTS" id="PR00455">
    <property type="entry name" value="HTHTETR"/>
</dbReference>
<dbReference type="OrthoDB" id="5705802at2"/>
<evidence type="ECO:0000313" key="7">
    <source>
        <dbReference type="Proteomes" id="UP000235803"/>
    </source>
</evidence>
<dbReference type="SUPFAM" id="SSF48498">
    <property type="entry name" value="Tetracyclin repressor-like, C-terminal domain"/>
    <property type="match status" value="1"/>
</dbReference>
<comment type="caution">
    <text evidence="6">The sequence shown here is derived from an EMBL/GenBank/DDBJ whole genome shotgun (WGS) entry which is preliminary data.</text>
</comment>
<dbReference type="Proteomes" id="UP000235803">
    <property type="component" value="Unassembled WGS sequence"/>
</dbReference>
<feature type="domain" description="HTH tetR-type" evidence="5">
    <location>
        <begin position="21"/>
        <end position="80"/>
    </location>
</feature>
<dbReference type="PANTHER" id="PTHR30055">
    <property type="entry name" value="HTH-TYPE TRANSCRIPTIONAL REGULATOR RUTR"/>
    <property type="match status" value="1"/>
</dbReference>
<dbReference type="Gene3D" id="1.10.357.10">
    <property type="entry name" value="Tetracycline Repressor, domain 2"/>
    <property type="match status" value="1"/>
</dbReference>
<keyword evidence="2 4" id="KW-0238">DNA-binding</keyword>
<dbReference type="EMBL" id="PNRF01000030">
    <property type="protein sequence ID" value="PMR74080.1"/>
    <property type="molecule type" value="Genomic_DNA"/>
</dbReference>
<evidence type="ECO:0000259" key="5">
    <source>
        <dbReference type="PROSITE" id="PS50977"/>
    </source>
</evidence>
<evidence type="ECO:0000256" key="1">
    <source>
        <dbReference type="ARBA" id="ARBA00023015"/>
    </source>
</evidence>
<dbReference type="Pfam" id="PF00440">
    <property type="entry name" value="TetR_N"/>
    <property type="match status" value="1"/>
</dbReference>
<evidence type="ECO:0000256" key="4">
    <source>
        <dbReference type="PROSITE-ProRule" id="PRU00335"/>
    </source>
</evidence>
<dbReference type="InterPro" id="IPR049445">
    <property type="entry name" value="TetR_SbtR-like_C"/>
</dbReference>
<accession>A0A2N7U0Y3</accession>
<dbReference type="SUPFAM" id="SSF46689">
    <property type="entry name" value="Homeodomain-like"/>
    <property type="match status" value="1"/>
</dbReference>